<feature type="region of interest" description="Disordered" evidence="1">
    <location>
        <begin position="1"/>
        <end position="81"/>
    </location>
</feature>
<gene>
    <name evidence="2" type="ORF">Cvel_14921</name>
</gene>
<sequence length="553" mass="60787">MEEERREEDEPMDGGGEGMGGEGGAAPMEVDAEAQEGGGEGQPLVPLEDVAPVHVEGEGQERGEGGEGEGGGGGEEDGEGVGFALMEPINQQQARARGGARVGAGKKVGSKTRCFVEEKVDAGKIERNLGFYVGEDGDEDCARGVSLLLHLHQMMQNRAWRGKGDVENSSWSPNFQKRVSGGEGEGNQQKRVKLDTLRRTRQLHIALLFLVGEVEETRKLQRKWTTKKRKRGGENGENDGVGEDDEEDGDGDEGVYSLDGKDLDEWTGYKAHNICSLCTENLDGLRTEEKPKFFCPTQCEGPAQGPPPLTEANRRALPWFPIDRGHELFEKCHCEERGEGEPHSQKCVRKVKADAAKEGFTHCPVFPRGQKMEKVGLDCLHGAGMRSQEKTMEEVRATKWGLAVRDGCIKVPEGAKHKKLREALNKNKDHLKEITKEKEEETEEAEDRQADARANTQNAPYVPLMDEEEEGVVQRAYEPTVEGVTQTANALFPLVEEFCKTKEVLASNGEGGGDCGCGRGEECHVKHLLALEKYLEGRSCEMRFCPIKNSKGE</sequence>
<dbReference type="EMBL" id="CDMZ01000090">
    <property type="protein sequence ID" value="CEM06483.1"/>
    <property type="molecule type" value="Genomic_DNA"/>
</dbReference>
<accession>A0A0G4F2P2</accession>
<feature type="region of interest" description="Disordered" evidence="1">
    <location>
        <begin position="221"/>
        <end position="258"/>
    </location>
</feature>
<name>A0A0G4F2P2_9ALVE</name>
<feature type="region of interest" description="Disordered" evidence="1">
    <location>
        <begin position="433"/>
        <end position="452"/>
    </location>
</feature>
<feature type="compositionally biased region" description="Gly residues" evidence="1">
    <location>
        <begin position="13"/>
        <end position="24"/>
    </location>
</feature>
<feature type="compositionally biased region" description="Basic residues" evidence="1">
    <location>
        <begin position="221"/>
        <end position="231"/>
    </location>
</feature>
<proteinExistence type="predicted"/>
<feature type="compositionally biased region" description="Basic and acidic residues" evidence="1">
    <location>
        <begin position="55"/>
        <end position="65"/>
    </location>
</feature>
<dbReference type="VEuPathDB" id="CryptoDB:Cvel_14921"/>
<reference evidence="2" key="1">
    <citation type="submission" date="2014-11" db="EMBL/GenBank/DDBJ databases">
        <authorList>
            <person name="Otto D Thomas"/>
            <person name="Naeem Raeece"/>
        </authorList>
    </citation>
    <scope>NUCLEOTIDE SEQUENCE</scope>
</reference>
<evidence type="ECO:0000313" key="2">
    <source>
        <dbReference type="EMBL" id="CEM06483.1"/>
    </source>
</evidence>
<feature type="compositionally biased region" description="Acidic residues" evidence="1">
    <location>
        <begin position="236"/>
        <end position="253"/>
    </location>
</feature>
<dbReference type="AlphaFoldDB" id="A0A0G4F2P2"/>
<protein>
    <submittedName>
        <fullName evidence="2">Uncharacterized protein</fullName>
    </submittedName>
</protein>
<organism evidence="2">
    <name type="scientific">Chromera velia CCMP2878</name>
    <dbReference type="NCBI Taxonomy" id="1169474"/>
    <lineage>
        <taxon>Eukaryota</taxon>
        <taxon>Sar</taxon>
        <taxon>Alveolata</taxon>
        <taxon>Colpodellida</taxon>
        <taxon>Chromeraceae</taxon>
        <taxon>Chromera</taxon>
    </lineage>
</organism>
<evidence type="ECO:0000256" key="1">
    <source>
        <dbReference type="SAM" id="MobiDB-lite"/>
    </source>
</evidence>
<feature type="compositionally biased region" description="Acidic residues" evidence="1">
    <location>
        <begin position="1"/>
        <end position="12"/>
    </location>
</feature>